<gene>
    <name evidence="2" type="ORF">S01H4_11269</name>
</gene>
<proteinExistence type="predicted"/>
<reference evidence="2" key="1">
    <citation type="journal article" date="2014" name="Front. Microbiol.">
        <title>High frequency of phylogenetically diverse reductive dehalogenase-homologous genes in deep subseafloor sedimentary metagenomes.</title>
        <authorList>
            <person name="Kawai M."/>
            <person name="Futagami T."/>
            <person name="Toyoda A."/>
            <person name="Takaki Y."/>
            <person name="Nishi S."/>
            <person name="Hori S."/>
            <person name="Arai W."/>
            <person name="Tsubouchi T."/>
            <person name="Morono Y."/>
            <person name="Uchiyama I."/>
            <person name="Ito T."/>
            <person name="Fujiyama A."/>
            <person name="Inagaki F."/>
            <person name="Takami H."/>
        </authorList>
    </citation>
    <scope>NUCLEOTIDE SEQUENCE</scope>
    <source>
        <strain evidence="2">Expedition CK06-06</strain>
    </source>
</reference>
<keyword evidence="1" id="KW-0812">Transmembrane</keyword>
<comment type="caution">
    <text evidence="2">The sequence shown here is derived from an EMBL/GenBank/DDBJ whole genome shotgun (WGS) entry which is preliminary data.</text>
</comment>
<keyword evidence="1" id="KW-0472">Membrane</keyword>
<sequence>LKFTLAGIFILVFLFLLNDLLAVFLICVALIIEGIFGAVSSISYLLDLKKDKSK</sequence>
<evidence type="ECO:0000256" key="1">
    <source>
        <dbReference type="SAM" id="Phobius"/>
    </source>
</evidence>
<feature type="non-terminal residue" evidence="2">
    <location>
        <position position="1"/>
    </location>
</feature>
<protein>
    <submittedName>
        <fullName evidence="2">Uncharacterized protein</fullName>
    </submittedName>
</protein>
<dbReference type="AlphaFoldDB" id="X1AQQ3"/>
<evidence type="ECO:0000313" key="2">
    <source>
        <dbReference type="EMBL" id="GAG71677.1"/>
    </source>
</evidence>
<name>X1AQQ3_9ZZZZ</name>
<accession>X1AQQ3</accession>
<organism evidence="2">
    <name type="scientific">marine sediment metagenome</name>
    <dbReference type="NCBI Taxonomy" id="412755"/>
    <lineage>
        <taxon>unclassified sequences</taxon>
        <taxon>metagenomes</taxon>
        <taxon>ecological metagenomes</taxon>
    </lineage>
</organism>
<dbReference type="EMBL" id="BART01004514">
    <property type="protein sequence ID" value="GAG71677.1"/>
    <property type="molecule type" value="Genomic_DNA"/>
</dbReference>
<keyword evidence="1" id="KW-1133">Transmembrane helix</keyword>
<feature type="transmembrane region" description="Helical" evidence="1">
    <location>
        <begin position="20"/>
        <end position="46"/>
    </location>
</feature>